<dbReference type="PRINTS" id="PR01802">
    <property type="entry name" value="SYNEMBRYN"/>
</dbReference>
<protein>
    <submittedName>
        <fullName evidence="6">CLUMA_CG020947, isoform A</fullName>
    </submittedName>
</protein>
<dbReference type="OrthoDB" id="5585685at2759"/>
<organism evidence="6 7">
    <name type="scientific">Clunio marinus</name>
    <dbReference type="NCBI Taxonomy" id="568069"/>
    <lineage>
        <taxon>Eukaryota</taxon>
        <taxon>Metazoa</taxon>
        <taxon>Ecdysozoa</taxon>
        <taxon>Arthropoda</taxon>
        <taxon>Hexapoda</taxon>
        <taxon>Insecta</taxon>
        <taxon>Pterygota</taxon>
        <taxon>Neoptera</taxon>
        <taxon>Endopterygota</taxon>
        <taxon>Diptera</taxon>
        <taxon>Nematocera</taxon>
        <taxon>Chironomoidea</taxon>
        <taxon>Chironomidae</taxon>
        <taxon>Clunio</taxon>
    </lineage>
</organism>
<dbReference type="Pfam" id="PF10165">
    <property type="entry name" value="Ric8"/>
    <property type="match status" value="1"/>
</dbReference>
<evidence type="ECO:0000256" key="4">
    <source>
        <dbReference type="ARBA" id="ARBA00022658"/>
    </source>
</evidence>
<evidence type="ECO:0000256" key="2">
    <source>
        <dbReference type="ARBA" id="ARBA00009049"/>
    </source>
</evidence>
<comment type="similarity">
    <text evidence="2">Belongs to the synembryn family.</text>
</comment>
<dbReference type="GO" id="GO:0005085">
    <property type="term" value="F:guanyl-nucleotide exchange factor activity"/>
    <property type="evidence" value="ECO:0007669"/>
    <property type="project" value="UniProtKB-KW"/>
</dbReference>
<sequence>MNPNEITLISQHDNAEKIEEFLKSFLDKFIDKFNLLELTSSGQWTFLWNQLFNLLKNTETKLLCLQAIRILSRDKMYLNETVKEEEFDLLLELASIGVGDQDFPPEVQVEALKILCNLVYQSCKCQEFCLKNSAVEGILKRLRMLKEYHINDDIRLFDMRLLFLITALTPNVRSKVRDDYHGLIYLVETLDFMMKKNSIEVFENHEINIINEILKVLYNITETNLSTVETEEDDAHQLQRLTIMLNDLLRYKAHSTELTEDLYSYIINLLTSIPVSCYVELFPSENLNISKRSDSQFYESHDIHCVNIFIHFLDKRLKNFNEGKQEENLKMENISKEYENIPPILIVMIKSVQCSSAIRHYVKSKILPPLQDVKNRPEHGTEMRNILCQLLTYPSAQISDLVAEFLFILCKENVDRMIKYTGYGNAAGIFAKRGLLAGQNTGNHQQYSSDSEESDTEEYIKYKHSINPIIGCYETPQKNPLEGLSEEQKEYEAEQLVNLIDKLHRKGIVKPCKIADGKPVPIEHVLELQQLPKEHQEHNENL</sequence>
<accession>A0A1J1J803</accession>
<dbReference type="PANTHER" id="PTHR12425:SF5">
    <property type="entry name" value="SYNEMBRYN"/>
    <property type="match status" value="1"/>
</dbReference>
<comment type="subcellular location">
    <subcellularLocation>
        <location evidence="1">Cytoplasm</location>
        <location evidence="1">Cell cortex</location>
    </subcellularLocation>
</comment>
<dbReference type="PANTHER" id="PTHR12425">
    <property type="entry name" value="SYNEMBRYN"/>
    <property type="match status" value="1"/>
</dbReference>
<gene>
    <name evidence="6" type="primary">putative Synembryn</name>
    <name evidence="6" type="ORF">CLUMA_CG020947</name>
</gene>
<dbReference type="AlphaFoldDB" id="A0A1J1J803"/>
<keyword evidence="3" id="KW-0963">Cytoplasm</keyword>
<dbReference type="SUPFAM" id="SSF48371">
    <property type="entry name" value="ARM repeat"/>
    <property type="match status" value="1"/>
</dbReference>
<keyword evidence="4" id="KW-0344">Guanine-nucleotide releasing factor</keyword>
<reference evidence="6 7" key="1">
    <citation type="submission" date="2015-04" db="EMBL/GenBank/DDBJ databases">
        <authorList>
            <person name="Syromyatnikov M.Y."/>
            <person name="Popov V.N."/>
        </authorList>
    </citation>
    <scope>NUCLEOTIDE SEQUENCE [LARGE SCALE GENOMIC DNA]</scope>
</reference>
<keyword evidence="7" id="KW-1185">Reference proteome</keyword>
<evidence type="ECO:0000256" key="5">
    <source>
        <dbReference type="ARBA" id="ARBA00023186"/>
    </source>
</evidence>
<proteinExistence type="inferred from homology"/>
<dbReference type="GO" id="GO:0007186">
    <property type="term" value="P:G protein-coupled receptor signaling pathway"/>
    <property type="evidence" value="ECO:0007669"/>
    <property type="project" value="TreeGrafter"/>
</dbReference>
<dbReference type="Gene3D" id="1.25.10.10">
    <property type="entry name" value="Leucine-rich Repeat Variant"/>
    <property type="match status" value="1"/>
</dbReference>
<dbReference type="EMBL" id="CVRI01000074">
    <property type="protein sequence ID" value="CRL08082.1"/>
    <property type="molecule type" value="Genomic_DNA"/>
</dbReference>
<evidence type="ECO:0000256" key="1">
    <source>
        <dbReference type="ARBA" id="ARBA00004544"/>
    </source>
</evidence>
<dbReference type="GO" id="GO:0005938">
    <property type="term" value="C:cell cortex"/>
    <property type="evidence" value="ECO:0007669"/>
    <property type="project" value="UniProtKB-SubCell"/>
</dbReference>
<dbReference type="GO" id="GO:0001965">
    <property type="term" value="F:G-protein alpha-subunit binding"/>
    <property type="evidence" value="ECO:0007669"/>
    <property type="project" value="TreeGrafter"/>
</dbReference>
<dbReference type="Proteomes" id="UP000183832">
    <property type="component" value="Unassembled WGS sequence"/>
</dbReference>
<evidence type="ECO:0000256" key="3">
    <source>
        <dbReference type="ARBA" id="ARBA00022490"/>
    </source>
</evidence>
<dbReference type="InterPro" id="IPR008376">
    <property type="entry name" value="Chaperone_Ric-8_A/B"/>
</dbReference>
<name>A0A1J1J803_9DIPT</name>
<dbReference type="InterPro" id="IPR011989">
    <property type="entry name" value="ARM-like"/>
</dbReference>
<keyword evidence="5" id="KW-0143">Chaperone</keyword>
<evidence type="ECO:0000313" key="6">
    <source>
        <dbReference type="EMBL" id="CRL08082.1"/>
    </source>
</evidence>
<dbReference type="InterPro" id="IPR016024">
    <property type="entry name" value="ARM-type_fold"/>
</dbReference>
<evidence type="ECO:0000313" key="7">
    <source>
        <dbReference type="Proteomes" id="UP000183832"/>
    </source>
</evidence>
<dbReference type="STRING" id="568069.A0A1J1J803"/>
<dbReference type="InterPro" id="IPR019318">
    <property type="entry name" value="Gua_nucleotide_exch_fac_Ric8"/>
</dbReference>